<name>A0ABD4Z708_9CREN</name>
<proteinExistence type="inferred from homology"/>
<dbReference type="InterPro" id="IPR011060">
    <property type="entry name" value="RibuloseP-bd_barrel"/>
</dbReference>
<protein>
    <submittedName>
        <fullName evidence="3">HisA/HisF-related TIM barrel protein</fullName>
    </submittedName>
</protein>
<dbReference type="PANTHER" id="PTHR43090">
    <property type="entry name" value="1-(5-PHOSPHORIBOSYL)-5-[(5-PHOSPHORIBOSYLAMINO)METHYLIDENEAMINO] IMIDAZOLE-4-CARBOXAMIDE ISOMERASE"/>
    <property type="match status" value="1"/>
</dbReference>
<dbReference type="GO" id="GO:0000105">
    <property type="term" value="P:L-histidine biosynthetic process"/>
    <property type="evidence" value="ECO:0007669"/>
    <property type="project" value="UniProtKB-KW"/>
</dbReference>
<keyword evidence="2" id="KW-0028">Amino-acid biosynthesis</keyword>
<sequence length="227" mass="24509">MSLTIIPVLDVMNGVVVHAVAGKRNEYKPLSKSVVANSPNPVDVLNGFSRLGCRNVYIADLDAIMGRGGNRHVIETALSLGFKVFADVGREGISIRDNERIAYVIGTEYLVYPSELGLLRNRVVSLDTKNRMTQFKNVEIGVVQAAKEVCGSGVKMVVVLFLDRVGTSMGIDVEILKSVVDVCKGVDIGVGGGLRELNEISILKSLGVKYAFVATAIHRGLVDKCEF</sequence>
<dbReference type="InterPro" id="IPR006062">
    <property type="entry name" value="His_biosynth"/>
</dbReference>
<keyword evidence="2" id="KW-0368">Histidine biosynthesis</keyword>
<evidence type="ECO:0000313" key="3">
    <source>
        <dbReference type="EMBL" id="MDK6028782.1"/>
    </source>
</evidence>
<evidence type="ECO:0000256" key="2">
    <source>
        <dbReference type="RuleBase" id="RU003657"/>
    </source>
</evidence>
<gene>
    <name evidence="3" type="ORF">QPL79_05345</name>
</gene>
<dbReference type="PANTHER" id="PTHR43090:SF2">
    <property type="entry name" value="1-(5-PHOSPHORIBOSYL)-5-[(5-PHOSPHORIBOSYLAMINO)METHYLIDENEAMINO] IMIDAZOLE-4-CARBOXAMIDE ISOMERASE"/>
    <property type="match status" value="1"/>
</dbReference>
<comment type="similarity">
    <text evidence="1 2">Belongs to the HisA/HisF family.</text>
</comment>
<dbReference type="Gene3D" id="3.20.20.70">
    <property type="entry name" value="Aldolase class I"/>
    <property type="match status" value="1"/>
</dbReference>
<dbReference type="SUPFAM" id="SSF51366">
    <property type="entry name" value="Ribulose-phoshate binding barrel"/>
    <property type="match status" value="1"/>
</dbReference>
<dbReference type="Pfam" id="PF00977">
    <property type="entry name" value="His_biosynth"/>
    <property type="match status" value="1"/>
</dbReference>
<dbReference type="AlphaFoldDB" id="A0ABD4Z708"/>
<dbReference type="EMBL" id="JASNVW010000003">
    <property type="protein sequence ID" value="MDK6028782.1"/>
    <property type="molecule type" value="Genomic_DNA"/>
</dbReference>
<organism evidence="3 4">
    <name type="scientific">Ignisphaera cupida</name>
    <dbReference type="NCBI Taxonomy" id="3050454"/>
    <lineage>
        <taxon>Archaea</taxon>
        <taxon>Thermoproteota</taxon>
        <taxon>Thermoprotei</taxon>
        <taxon>Desulfurococcales</taxon>
        <taxon>Desulfurococcaceae</taxon>
        <taxon>Ignisphaera</taxon>
    </lineage>
</organism>
<dbReference type="RefSeq" id="WP_285273768.1">
    <property type="nucleotide sequence ID" value="NZ_JASNVW010000003.1"/>
</dbReference>
<keyword evidence="4" id="KW-1185">Reference proteome</keyword>
<dbReference type="Proteomes" id="UP001529235">
    <property type="component" value="Unassembled WGS sequence"/>
</dbReference>
<accession>A0ABD4Z708</accession>
<dbReference type="InterPro" id="IPR013785">
    <property type="entry name" value="Aldolase_TIM"/>
</dbReference>
<comment type="caution">
    <text evidence="3">The sequence shown here is derived from an EMBL/GenBank/DDBJ whole genome shotgun (WGS) entry which is preliminary data.</text>
</comment>
<evidence type="ECO:0000256" key="1">
    <source>
        <dbReference type="ARBA" id="ARBA00009667"/>
    </source>
</evidence>
<reference evidence="3 4" key="1">
    <citation type="submission" date="2023-05" db="EMBL/GenBank/DDBJ databases">
        <title>A new hyperthermophilic archaea 'Ignisphaera cupida' sp. nov. and description of the family 'Ignisphaeraceae' fam. nov.</title>
        <authorList>
            <person name="Podosokorskaya O.A."/>
            <person name="Elcheninov A.G."/>
            <person name="Klukina A."/>
            <person name="Merkel A.Y."/>
        </authorList>
    </citation>
    <scope>NUCLEOTIDE SEQUENCE [LARGE SCALE GENOMIC DNA]</scope>
    <source>
        <strain evidence="3 4">4213-co</strain>
    </source>
</reference>
<dbReference type="InterPro" id="IPR044524">
    <property type="entry name" value="Isoase_HisA-like"/>
</dbReference>
<evidence type="ECO:0000313" key="4">
    <source>
        <dbReference type="Proteomes" id="UP001529235"/>
    </source>
</evidence>